<protein>
    <submittedName>
        <fullName evidence="1">Uncharacterized protein</fullName>
    </submittedName>
</protein>
<evidence type="ECO:0000313" key="1">
    <source>
        <dbReference type="EMBL" id="QDV87084.1"/>
    </source>
</evidence>
<evidence type="ECO:0000313" key="2">
    <source>
        <dbReference type="Proteomes" id="UP000318081"/>
    </source>
</evidence>
<organism evidence="1 2">
    <name type="scientific">Stieleria magnilauensis</name>
    <dbReference type="NCBI Taxonomy" id="2527963"/>
    <lineage>
        <taxon>Bacteria</taxon>
        <taxon>Pseudomonadati</taxon>
        <taxon>Planctomycetota</taxon>
        <taxon>Planctomycetia</taxon>
        <taxon>Pirellulales</taxon>
        <taxon>Pirellulaceae</taxon>
        <taxon>Stieleria</taxon>
    </lineage>
</organism>
<proteinExistence type="predicted"/>
<name>A0ABX5Y4P5_9BACT</name>
<keyword evidence="2" id="KW-1185">Reference proteome</keyword>
<sequence length="164" mass="17780">MREPAADSPPDVARLPVFNAFRQWPYVADRVTIALDNDNCKRRANVSHVGSLATAEVPTTEDADDRGLVASSTTWKLSCARLLGGYIQGGKTDGRGCPSADACSLSVPAGLRSTNRRTQVFQPVASPSPAPGLDRTRRRCENRCLATSVIDLLMEARKRLMPAR</sequence>
<accession>A0ABX5Y4P5</accession>
<dbReference type="EMBL" id="CP036432">
    <property type="protein sequence ID" value="QDV87084.1"/>
    <property type="molecule type" value="Genomic_DNA"/>
</dbReference>
<reference evidence="1 2" key="1">
    <citation type="submission" date="2019-02" db="EMBL/GenBank/DDBJ databases">
        <title>Deep-cultivation of Planctomycetes and their phenomic and genomic characterization uncovers novel biology.</title>
        <authorList>
            <person name="Wiegand S."/>
            <person name="Jogler M."/>
            <person name="Boedeker C."/>
            <person name="Pinto D."/>
            <person name="Vollmers J."/>
            <person name="Rivas-Marin E."/>
            <person name="Kohn T."/>
            <person name="Peeters S.H."/>
            <person name="Heuer A."/>
            <person name="Rast P."/>
            <person name="Oberbeckmann S."/>
            <person name="Bunk B."/>
            <person name="Jeske O."/>
            <person name="Meyerdierks A."/>
            <person name="Storesund J.E."/>
            <person name="Kallscheuer N."/>
            <person name="Luecker S."/>
            <person name="Lage O.M."/>
            <person name="Pohl T."/>
            <person name="Merkel B.J."/>
            <person name="Hornburger P."/>
            <person name="Mueller R.-W."/>
            <person name="Bruemmer F."/>
            <person name="Labrenz M."/>
            <person name="Spormann A.M."/>
            <person name="Op den Camp H."/>
            <person name="Overmann J."/>
            <person name="Amann R."/>
            <person name="Jetten M.S.M."/>
            <person name="Mascher T."/>
            <person name="Medema M.H."/>
            <person name="Devos D.P."/>
            <person name="Kaster A.-K."/>
            <person name="Ovreas L."/>
            <person name="Rohde M."/>
            <person name="Galperin M.Y."/>
            <person name="Jogler C."/>
        </authorList>
    </citation>
    <scope>NUCLEOTIDE SEQUENCE [LARGE SCALE GENOMIC DNA]</scope>
    <source>
        <strain evidence="1 2">TBK1r</strain>
    </source>
</reference>
<gene>
    <name evidence="1" type="ORF">TBK1r_61120</name>
</gene>
<dbReference type="Proteomes" id="UP000318081">
    <property type="component" value="Chromosome"/>
</dbReference>